<keyword evidence="4" id="KW-1185">Reference proteome</keyword>
<keyword evidence="1" id="KW-0175">Coiled coil</keyword>
<proteinExistence type="predicted"/>
<organism evidence="3 4">
    <name type="scientific">Photobacterium pectinilyticum</name>
    <dbReference type="NCBI Taxonomy" id="2906793"/>
    <lineage>
        <taxon>Bacteria</taxon>
        <taxon>Pseudomonadati</taxon>
        <taxon>Pseudomonadota</taxon>
        <taxon>Gammaproteobacteria</taxon>
        <taxon>Vibrionales</taxon>
        <taxon>Vibrionaceae</taxon>
        <taxon>Photobacterium</taxon>
    </lineage>
</organism>
<reference evidence="3 4" key="1">
    <citation type="submission" date="2022-07" db="EMBL/GenBank/DDBJ databases">
        <title>Photobacterium pectinilyticum sp. nov., a marine bacterium isolated from surface seawater of Qingdao offshore.</title>
        <authorList>
            <person name="Wang X."/>
        </authorList>
    </citation>
    <scope>NUCLEOTIDE SEQUENCE [LARGE SCALE GENOMIC DNA]</scope>
    <source>
        <strain evidence="3 4">ZSDE20</strain>
    </source>
</reference>
<evidence type="ECO:0000313" key="4">
    <source>
        <dbReference type="Proteomes" id="UP001524460"/>
    </source>
</evidence>
<comment type="caution">
    <text evidence="3">The sequence shown here is derived from an EMBL/GenBank/DDBJ whole genome shotgun (WGS) entry which is preliminary data.</text>
</comment>
<dbReference type="Proteomes" id="UP001524460">
    <property type="component" value="Unassembled WGS sequence"/>
</dbReference>
<feature type="region of interest" description="Disordered" evidence="2">
    <location>
        <begin position="81"/>
        <end position="106"/>
    </location>
</feature>
<dbReference type="RefSeq" id="WP_255044156.1">
    <property type="nucleotide sequence ID" value="NZ_JANEYT010000055.1"/>
</dbReference>
<name>A0ABT1N5Q4_9GAMM</name>
<evidence type="ECO:0008006" key="5">
    <source>
        <dbReference type="Google" id="ProtNLM"/>
    </source>
</evidence>
<evidence type="ECO:0000256" key="2">
    <source>
        <dbReference type="SAM" id="MobiDB-lite"/>
    </source>
</evidence>
<evidence type="ECO:0000256" key="1">
    <source>
        <dbReference type="SAM" id="Coils"/>
    </source>
</evidence>
<protein>
    <recommendedName>
        <fullName evidence="5">DNA-binding protein</fullName>
    </recommendedName>
</protein>
<feature type="coiled-coil region" evidence="1">
    <location>
        <begin position="108"/>
        <end position="142"/>
    </location>
</feature>
<dbReference type="EMBL" id="JANEYT010000055">
    <property type="protein sequence ID" value="MCQ1060068.1"/>
    <property type="molecule type" value="Genomic_DNA"/>
</dbReference>
<gene>
    <name evidence="3" type="ORF">NHN17_18655</name>
</gene>
<evidence type="ECO:0000313" key="3">
    <source>
        <dbReference type="EMBL" id="MCQ1060068.1"/>
    </source>
</evidence>
<accession>A0ABT1N5Q4</accession>
<sequence length="161" mass="18240">MSKNIKEEQGSQADVSLAKFLSFIETQTPTDIASMSHGSKLKRVELSKRSGIARSTLNDNRLVRLALLDWEEELRDKKQLAPLKKAPKGFNPEDAESGSEATDEHIPYDQSLKQLKLLSGELERAKRRELEKDAEISRLRKRLEHYEELSEVLAGTGVLPR</sequence>